<dbReference type="InterPro" id="IPR027417">
    <property type="entry name" value="P-loop_NTPase"/>
</dbReference>
<dbReference type="Gene3D" id="3.40.50.300">
    <property type="entry name" value="P-loop containing nucleotide triphosphate hydrolases"/>
    <property type="match status" value="1"/>
</dbReference>
<dbReference type="GO" id="GO:0016887">
    <property type="term" value="F:ATP hydrolysis activity"/>
    <property type="evidence" value="ECO:0007669"/>
    <property type="project" value="InterPro"/>
</dbReference>
<evidence type="ECO:0000313" key="3">
    <source>
        <dbReference type="Proteomes" id="UP000192050"/>
    </source>
</evidence>
<protein>
    <recommendedName>
        <fullName evidence="1">ATPase AAA-type core domain-containing protein</fullName>
    </recommendedName>
</protein>
<gene>
    <name evidence="2" type="ORF">FAD_0887</name>
</gene>
<dbReference type="InterPro" id="IPR003959">
    <property type="entry name" value="ATPase_AAA_core"/>
</dbReference>
<evidence type="ECO:0000313" key="2">
    <source>
        <dbReference type="EMBL" id="ARD84781.1"/>
    </source>
</evidence>
<dbReference type="GO" id="GO:0005524">
    <property type="term" value="F:ATP binding"/>
    <property type="evidence" value="ECO:0007669"/>
    <property type="project" value="InterPro"/>
</dbReference>
<feature type="domain" description="ATPase AAA-type core" evidence="1">
    <location>
        <begin position="190"/>
        <end position="305"/>
    </location>
</feature>
<dbReference type="AlphaFoldDB" id="A0A1V0N3U6"/>
<evidence type="ECO:0000259" key="1">
    <source>
        <dbReference type="Pfam" id="PF13304"/>
    </source>
</evidence>
<dbReference type="PANTHER" id="PTHR43581">
    <property type="entry name" value="ATP/GTP PHOSPHATASE"/>
    <property type="match status" value="1"/>
</dbReference>
<dbReference type="PANTHER" id="PTHR43581:SF4">
    <property type="entry name" value="ATP_GTP PHOSPHATASE"/>
    <property type="match status" value="1"/>
</dbReference>
<dbReference type="Pfam" id="PF13304">
    <property type="entry name" value="AAA_21"/>
    <property type="match status" value="1"/>
</dbReference>
<accession>A0A1V0N3U6</accession>
<reference evidence="2 3" key="1">
    <citation type="submission" date="2011-10" db="EMBL/GenBank/DDBJ databases">
        <title>Metabolic and evolutionary patterns in the extreme acidophile Ferroplasma acidiphilum.</title>
        <authorList>
            <person name="Golyshina O.V."/>
            <person name="Kozyavkin S.A."/>
            <person name="Tatusov R.L."/>
            <person name="Slesarev A.I."/>
            <person name="Golyshin P.N."/>
        </authorList>
    </citation>
    <scope>NUCLEOTIDE SEQUENCE [LARGE SCALE GENOMIC DNA]</scope>
    <source>
        <strain evidence="3">Y</strain>
    </source>
</reference>
<dbReference type="KEGG" id="fai:FAD_0887"/>
<dbReference type="STRING" id="74969.FAD_0887"/>
<dbReference type="Proteomes" id="UP000192050">
    <property type="component" value="Chromosome"/>
</dbReference>
<dbReference type="InterPro" id="IPR051396">
    <property type="entry name" value="Bact_Antivir_Def_Nuclease"/>
</dbReference>
<dbReference type="SUPFAM" id="SSF52540">
    <property type="entry name" value="P-loop containing nucleoside triphosphate hydrolases"/>
    <property type="match status" value="1"/>
</dbReference>
<sequence length="365" mass="42501">MNPYLIYNLSRNKYQNSIINYLSDNSSIKIDIENNKVKKLSFRKATPDQILNLLKNDLSELFNKKDEVYMGINKYIAIEKIIRNIDKNKIYQASLDSIIVLVNYSDHQIILAGESYGDLLTYSLSNLYDNYISQNAKDPTTHTSNGDIPENEYMMKHEYMITMLSYHHELSRKNSLIKYKKDNVTFIKNALNSTEHINSNQKLAPQLENTIKHDNIISNLKRFNFDSLVLDTEDGDKEIPMESMGDGFKSLIYILAKLYENESNIILIEEPENYMHPGYIRELIHYIISLANNSEIQLFIITHSQDFLYMLTSDSDLSENDIEFLKKELLILQLSRFKDNIILSNLDYNDAISDMEDLLLDLRGI</sequence>
<name>A0A1V0N3U6_9ARCH</name>
<organism evidence="2 3">
    <name type="scientific">Ferroplasma acidiphilum</name>
    <dbReference type="NCBI Taxonomy" id="74969"/>
    <lineage>
        <taxon>Archaea</taxon>
        <taxon>Methanobacteriati</taxon>
        <taxon>Thermoplasmatota</taxon>
        <taxon>Thermoplasmata</taxon>
        <taxon>Thermoplasmatales</taxon>
        <taxon>Ferroplasmaceae</taxon>
        <taxon>Ferroplasma</taxon>
    </lineage>
</organism>
<dbReference type="EMBL" id="CP015363">
    <property type="protein sequence ID" value="ARD84781.1"/>
    <property type="molecule type" value="Genomic_DNA"/>
</dbReference>
<proteinExistence type="predicted"/>
<keyword evidence="3" id="KW-1185">Reference proteome</keyword>